<evidence type="ECO:0000313" key="3">
    <source>
        <dbReference type="Proteomes" id="UP000262939"/>
    </source>
</evidence>
<dbReference type="AlphaFoldDB" id="A0A372LFP8"/>
<proteinExistence type="predicted"/>
<feature type="chain" id="PRO_5016695808" evidence="1">
    <location>
        <begin position="25"/>
        <end position="204"/>
    </location>
</feature>
<name>A0A372LFP8_9BACI</name>
<keyword evidence="3" id="KW-1185">Reference proteome</keyword>
<dbReference type="OrthoDB" id="2868776at2"/>
<protein>
    <submittedName>
        <fullName evidence="2">Uncharacterized protein</fullName>
    </submittedName>
</protein>
<evidence type="ECO:0000313" key="2">
    <source>
        <dbReference type="EMBL" id="RFU65077.1"/>
    </source>
</evidence>
<keyword evidence="1" id="KW-0732">Signal</keyword>
<dbReference type="RefSeq" id="WP_117321253.1">
    <property type="nucleotide sequence ID" value="NZ_QVTD01000003.1"/>
</dbReference>
<comment type="caution">
    <text evidence="2">The sequence shown here is derived from an EMBL/GenBank/DDBJ whole genome shotgun (WGS) entry which is preliminary data.</text>
</comment>
<gene>
    <name evidence="2" type="ORF">D0466_03955</name>
</gene>
<sequence>MKKVFSLFTVLTILFALLSPETKAATVNTKKSRVTYTLKDAKGVSYKVYVIGTGEKKARGDINSKYEWAWPYAGIDKGDSIYNADYKIYLQKVGAKTISYTGYQLKDYVYNFTQKMIYEINSKYKGQPDLFGVAFASGSNHDGADLFIVKKGKLTRVKNDVYYNQGIKPKNIGKNKFRVSYYNYLQGKDQSKTFILDPSKGTFK</sequence>
<dbReference type="EMBL" id="QVTD01000003">
    <property type="protein sequence ID" value="RFU65077.1"/>
    <property type="molecule type" value="Genomic_DNA"/>
</dbReference>
<evidence type="ECO:0000256" key="1">
    <source>
        <dbReference type="SAM" id="SignalP"/>
    </source>
</evidence>
<dbReference type="Proteomes" id="UP000262939">
    <property type="component" value="Unassembled WGS sequence"/>
</dbReference>
<reference evidence="2 3" key="1">
    <citation type="submission" date="2018-08" db="EMBL/GenBank/DDBJ databases">
        <title>Bacillus chawlae sp. nov., Bacillus glennii sp. nov., and Bacillus saganii sp. nov. Isolated from the Vehicle Assembly Building at Kennedy Space Center where the Viking Spacecraft were Assembled.</title>
        <authorList>
            <person name="Seuylemezian A."/>
            <person name="Vaishampayan P."/>
        </authorList>
    </citation>
    <scope>NUCLEOTIDE SEQUENCE [LARGE SCALE GENOMIC DNA]</scope>
    <source>
        <strain evidence="2 3">V44-8</strain>
    </source>
</reference>
<organism evidence="2 3">
    <name type="scientific">Peribacillus glennii</name>
    <dbReference type="NCBI Taxonomy" id="2303991"/>
    <lineage>
        <taxon>Bacteria</taxon>
        <taxon>Bacillati</taxon>
        <taxon>Bacillota</taxon>
        <taxon>Bacilli</taxon>
        <taxon>Bacillales</taxon>
        <taxon>Bacillaceae</taxon>
        <taxon>Peribacillus</taxon>
    </lineage>
</organism>
<feature type="signal peptide" evidence="1">
    <location>
        <begin position="1"/>
        <end position="24"/>
    </location>
</feature>
<accession>A0A372LFP8</accession>